<evidence type="ECO:0000313" key="3">
    <source>
        <dbReference type="Proteomes" id="UP000298652"/>
    </source>
</evidence>
<feature type="chain" id="PRO_5020226722" evidence="1">
    <location>
        <begin position="25"/>
        <end position="79"/>
    </location>
</feature>
<name>A0A4U6T004_SETVI</name>
<reference evidence="2" key="1">
    <citation type="submission" date="2019-03" db="EMBL/GenBank/DDBJ databases">
        <title>WGS assembly of Setaria viridis.</title>
        <authorList>
            <person name="Huang P."/>
            <person name="Jenkins J."/>
            <person name="Grimwood J."/>
            <person name="Barry K."/>
            <person name="Healey A."/>
            <person name="Mamidi S."/>
            <person name="Sreedasyam A."/>
            <person name="Shu S."/>
            <person name="Feldman M."/>
            <person name="Wu J."/>
            <person name="Yu Y."/>
            <person name="Chen C."/>
            <person name="Johnson J."/>
            <person name="Rokhsar D."/>
            <person name="Baxter I."/>
            <person name="Schmutz J."/>
            <person name="Brutnell T."/>
            <person name="Kellogg E."/>
        </authorList>
    </citation>
    <scope>NUCLEOTIDE SEQUENCE [LARGE SCALE GENOMIC DNA]</scope>
</reference>
<keyword evidence="3" id="KW-1185">Reference proteome</keyword>
<proteinExistence type="predicted"/>
<dbReference type="EMBL" id="CM016560">
    <property type="protein sequence ID" value="TKV94847.1"/>
    <property type="molecule type" value="Genomic_DNA"/>
</dbReference>
<evidence type="ECO:0000313" key="2">
    <source>
        <dbReference type="EMBL" id="TKV94847.1"/>
    </source>
</evidence>
<dbReference type="Proteomes" id="UP000298652">
    <property type="component" value="Chromosome 9"/>
</dbReference>
<protein>
    <submittedName>
        <fullName evidence="2">Uncharacterized protein</fullName>
    </submittedName>
</protein>
<dbReference type="Gramene" id="TKV94847">
    <property type="protein sequence ID" value="TKV94847"/>
    <property type="gene ID" value="SEVIR_9G322666v2"/>
</dbReference>
<feature type="signal peptide" evidence="1">
    <location>
        <begin position="1"/>
        <end position="24"/>
    </location>
</feature>
<dbReference type="AlphaFoldDB" id="A0A4U6T004"/>
<organism evidence="2 3">
    <name type="scientific">Setaria viridis</name>
    <name type="common">Green bristlegrass</name>
    <name type="synonym">Setaria italica subsp. viridis</name>
    <dbReference type="NCBI Taxonomy" id="4556"/>
    <lineage>
        <taxon>Eukaryota</taxon>
        <taxon>Viridiplantae</taxon>
        <taxon>Streptophyta</taxon>
        <taxon>Embryophyta</taxon>
        <taxon>Tracheophyta</taxon>
        <taxon>Spermatophyta</taxon>
        <taxon>Magnoliopsida</taxon>
        <taxon>Liliopsida</taxon>
        <taxon>Poales</taxon>
        <taxon>Poaceae</taxon>
        <taxon>PACMAD clade</taxon>
        <taxon>Panicoideae</taxon>
        <taxon>Panicodae</taxon>
        <taxon>Paniceae</taxon>
        <taxon>Cenchrinae</taxon>
        <taxon>Setaria</taxon>
    </lineage>
</organism>
<evidence type="ECO:0000256" key="1">
    <source>
        <dbReference type="SAM" id="SignalP"/>
    </source>
</evidence>
<keyword evidence="1" id="KW-0732">Signal</keyword>
<gene>
    <name evidence="2" type="ORF">SEVIR_9G322666v2</name>
</gene>
<sequence length="79" mass="8426">MLILFSSLCFSLLLLSANKQPTSFSPSVEPQPSLNQQLALPSFLLSNSPSAPFAHFPLPLGCRKFAVSGGSILGLRSYS</sequence>
<accession>A0A4U6T004</accession>